<dbReference type="PROSITE" id="PS50206">
    <property type="entry name" value="RHODANESE_3"/>
    <property type="match status" value="2"/>
</dbReference>
<dbReference type="PANTHER" id="PTHR43855:SF1">
    <property type="entry name" value="THIOSULFATE SULFURTRANSFERASE"/>
    <property type="match status" value="1"/>
</dbReference>
<dbReference type="Pfam" id="PF00581">
    <property type="entry name" value="Rhodanese"/>
    <property type="match status" value="2"/>
</dbReference>
<dbReference type="InterPro" id="IPR036873">
    <property type="entry name" value="Rhodanese-like_dom_sf"/>
</dbReference>
<dbReference type="PANTHER" id="PTHR43855">
    <property type="entry name" value="THIOSULFATE SULFURTRANSFERASE"/>
    <property type="match status" value="1"/>
</dbReference>
<evidence type="ECO:0000313" key="4">
    <source>
        <dbReference type="EMBL" id="WEF33855.1"/>
    </source>
</evidence>
<dbReference type="Proteomes" id="UP001216510">
    <property type="component" value="Chromosome"/>
</dbReference>
<dbReference type="SUPFAM" id="SSF52821">
    <property type="entry name" value="Rhodanese/Cell cycle control phosphatase"/>
    <property type="match status" value="2"/>
</dbReference>
<dbReference type="Gene3D" id="3.40.250.10">
    <property type="entry name" value="Rhodanese-like domain"/>
    <property type="match status" value="2"/>
</dbReference>
<reference evidence="4 5" key="1">
    <citation type="submission" date="2023-02" db="EMBL/GenBank/DDBJ databases">
        <title>Gemone sequence of Telluria chitinolytica ACM 3522T.</title>
        <authorList>
            <person name="Frediansyah A."/>
            <person name="Miess H."/>
            <person name="Gross H."/>
        </authorList>
    </citation>
    <scope>NUCLEOTIDE SEQUENCE [LARGE SCALE GENOMIC DNA]</scope>
    <source>
        <strain evidence="4 5">ACM 3522</strain>
    </source>
</reference>
<accession>A0ABY8BD67</accession>
<protein>
    <submittedName>
        <fullName evidence="4">Rhodanese-like domain-containing protein</fullName>
    </submittedName>
</protein>
<gene>
    <name evidence="4" type="ORF">PX653_03500</name>
</gene>
<dbReference type="InterPro" id="IPR051126">
    <property type="entry name" value="Thiosulfate_sulfurtransferase"/>
</dbReference>
<dbReference type="PROSITE" id="PS00380">
    <property type="entry name" value="RHODANESE_1"/>
    <property type="match status" value="1"/>
</dbReference>
<feature type="domain" description="Rhodanese" evidence="3">
    <location>
        <begin position="33"/>
        <end position="127"/>
    </location>
</feature>
<proteinExistence type="predicted"/>
<dbReference type="InterPro" id="IPR001307">
    <property type="entry name" value="Thiosulphate_STrfase_CS"/>
</dbReference>
<dbReference type="SMART" id="SM00450">
    <property type="entry name" value="RHOD"/>
    <property type="match status" value="2"/>
</dbReference>
<feature type="region of interest" description="Disordered" evidence="2">
    <location>
        <begin position="288"/>
        <end position="308"/>
    </location>
</feature>
<name>A0ABY8BD67_9BURK</name>
<keyword evidence="1" id="KW-0677">Repeat</keyword>
<evidence type="ECO:0000256" key="1">
    <source>
        <dbReference type="ARBA" id="ARBA00022737"/>
    </source>
</evidence>
<evidence type="ECO:0000259" key="3">
    <source>
        <dbReference type="PROSITE" id="PS50206"/>
    </source>
</evidence>
<dbReference type="RefSeq" id="WP_277416539.1">
    <property type="nucleotide sequence ID" value="NZ_CP119083.1"/>
</dbReference>
<feature type="domain" description="Rhodanese" evidence="3">
    <location>
        <begin position="161"/>
        <end position="284"/>
    </location>
</feature>
<sequence length="308" mass="33369">MNARHEPHSRLLTPADLAVQADAGARLVEVGCGTHVQYSVAHIPGALYLDTAALEVPPLFNKVADAALLDILLRLGIRHDTTVLLYGRSTLAAARAAHLMLYAGVRDVRLLDGGFARWCAEGYPVAAGTGAASAPAVSFGAPFPGRPDYLVDTVQARALLARDDAVLASIRTWSEHTGVTSGYSYIAARGDIPGARWGRAGREGDVNSMSDYHDPEGCMLPGESIEAMWREQGIHRGWRTAFYCGTGWRASLAFYYAWLLGWPRICVYDGGWFEWSSMHEPSIPLLAEESPRSVPPPRLQCPGEPGVQ</sequence>
<keyword evidence="5" id="KW-1185">Reference proteome</keyword>
<evidence type="ECO:0000313" key="5">
    <source>
        <dbReference type="Proteomes" id="UP001216510"/>
    </source>
</evidence>
<dbReference type="InterPro" id="IPR001763">
    <property type="entry name" value="Rhodanese-like_dom"/>
</dbReference>
<organism evidence="4 5">
    <name type="scientific">Pseudoduganella chitinolytica</name>
    <dbReference type="NCBI Taxonomy" id="34070"/>
    <lineage>
        <taxon>Bacteria</taxon>
        <taxon>Pseudomonadati</taxon>
        <taxon>Pseudomonadota</taxon>
        <taxon>Betaproteobacteria</taxon>
        <taxon>Burkholderiales</taxon>
        <taxon>Oxalobacteraceae</taxon>
        <taxon>Telluria group</taxon>
        <taxon>Pseudoduganella</taxon>
    </lineage>
</organism>
<evidence type="ECO:0000256" key="2">
    <source>
        <dbReference type="SAM" id="MobiDB-lite"/>
    </source>
</evidence>
<dbReference type="EMBL" id="CP119083">
    <property type="protein sequence ID" value="WEF33855.1"/>
    <property type="molecule type" value="Genomic_DNA"/>
</dbReference>